<gene>
    <name evidence="3" type="ORF">ACFOY1_17655</name>
</gene>
<evidence type="ECO:0000313" key="3">
    <source>
        <dbReference type="EMBL" id="MFC4202782.1"/>
    </source>
</evidence>
<dbReference type="Pfam" id="PF03401">
    <property type="entry name" value="TctC"/>
    <property type="match status" value="1"/>
</dbReference>
<accession>A0ABV8P566</accession>
<feature type="signal peptide" evidence="2">
    <location>
        <begin position="1"/>
        <end position="26"/>
    </location>
</feature>
<evidence type="ECO:0000256" key="2">
    <source>
        <dbReference type="SAM" id="SignalP"/>
    </source>
</evidence>
<keyword evidence="4" id="KW-1185">Reference proteome</keyword>
<proteinExistence type="inferred from homology"/>
<keyword evidence="2" id="KW-0732">Signal</keyword>
<name>A0ABV8P566_9BURK</name>
<protein>
    <submittedName>
        <fullName evidence="3">Bug family tripartite tricarboxylate transporter substrate binding protein</fullName>
    </submittedName>
</protein>
<dbReference type="Proteomes" id="UP001595848">
    <property type="component" value="Unassembled WGS sequence"/>
</dbReference>
<feature type="chain" id="PRO_5046910135" evidence="2">
    <location>
        <begin position="27"/>
        <end position="327"/>
    </location>
</feature>
<organism evidence="3 4">
    <name type="scientific">Candidimonas humi</name>
    <dbReference type="NCBI Taxonomy" id="683355"/>
    <lineage>
        <taxon>Bacteria</taxon>
        <taxon>Pseudomonadati</taxon>
        <taxon>Pseudomonadota</taxon>
        <taxon>Betaproteobacteria</taxon>
        <taxon>Burkholderiales</taxon>
        <taxon>Alcaligenaceae</taxon>
        <taxon>Candidimonas</taxon>
    </lineage>
</organism>
<evidence type="ECO:0000313" key="4">
    <source>
        <dbReference type="Proteomes" id="UP001595848"/>
    </source>
</evidence>
<evidence type="ECO:0000256" key="1">
    <source>
        <dbReference type="ARBA" id="ARBA00006987"/>
    </source>
</evidence>
<dbReference type="PANTHER" id="PTHR42928:SF5">
    <property type="entry name" value="BLR1237 PROTEIN"/>
    <property type="match status" value="1"/>
</dbReference>
<sequence length="327" mass="34349">MKIPTLASRLALCGLIGLCTAAPALAADDAYPSRPIHLVVPFSAGGQFDFLARLMAKSMSKNLGQSIIVENVGGAGGNVGGAKVAASKPDGYTLLEYGGNFAIAKYLTPNLSYDPVADLVPVAAISIAPHVILAGKALPAKTFKDMVAYAKANPGKLSYGSPGVGTSMHLTFEEVRQHFGFQATQIPYRGGSNMLNDLAGGQIGVGIVAVGPALPFIQSGKIRALAVTGKERAPSLPDVPTISELGYKGFDSGSWAGIAVPKGTPQPIVDRINKSVNTALHDPEVLKRFHELSFRPLPGTPAQFRQMIDEEAQRYGPIIQALHLVQK</sequence>
<comment type="caution">
    <text evidence="3">The sequence shown here is derived from an EMBL/GenBank/DDBJ whole genome shotgun (WGS) entry which is preliminary data.</text>
</comment>
<dbReference type="EMBL" id="JBHSBV010000006">
    <property type="protein sequence ID" value="MFC4202782.1"/>
    <property type="molecule type" value="Genomic_DNA"/>
</dbReference>
<dbReference type="PIRSF" id="PIRSF017082">
    <property type="entry name" value="YflP"/>
    <property type="match status" value="1"/>
</dbReference>
<dbReference type="RefSeq" id="WP_217966264.1">
    <property type="nucleotide sequence ID" value="NZ_JAHTBN010000011.1"/>
</dbReference>
<reference evidence="4" key="1">
    <citation type="journal article" date="2019" name="Int. J. Syst. Evol. Microbiol.">
        <title>The Global Catalogue of Microorganisms (GCM) 10K type strain sequencing project: providing services to taxonomists for standard genome sequencing and annotation.</title>
        <authorList>
            <consortium name="The Broad Institute Genomics Platform"/>
            <consortium name="The Broad Institute Genome Sequencing Center for Infectious Disease"/>
            <person name="Wu L."/>
            <person name="Ma J."/>
        </authorList>
    </citation>
    <scope>NUCLEOTIDE SEQUENCE [LARGE SCALE GENOMIC DNA]</scope>
    <source>
        <strain evidence="4">LMG 24813</strain>
    </source>
</reference>
<dbReference type="InterPro" id="IPR005064">
    <property type="entry name" value="BUG"/>
</dbReference>
<dbReference type="PANTHER" id="PTHR42928">
    <property type="entry name" value="TRICARBOXYLATE-BINDING PROTEIN"/>
    <property type="match status" value="1"/>
</dbReference>
<comment type="similarity">
    <text evidence="1">Belongs to the UPF0065 (bug) family.</text>
</comment>
<dbReference type="CDD" id="cd07012">
    <property type="entry name" value="PBP2_Bug_TTT"/>
    <property type="match status" value="1"/>
</dbReference>